<feature type="compositionally biased region" description="Low complexity" evidence="9">
    <location>
        <begin position="621"/>
        <end position="639"/>
    </location>
</feature>
<dbReference type="InterPro" id="IPR027417">
    <property type="entry name" value="P-loop_NTPase"/>
</dbReference>
<accession>A0A2M9GSG2</accession>
<dbReference type="SMART" id="SM00382">
    <property type="entry name" value="AAA"/>
    <property type="match status" value="1"/>
</dbReference>
<dbReference type="PANTHER" id="PTHR45772:SF2">
    <property type="entry name" value="ABC TRANSPORTER ATP-BINDING PROTEIN"/>
    <property type="match status" value="1"/>
</dbReference>
<dbReference type="Proteomes" id="UP000494122">
    <property type="component" value="Unassembled WGS sequence"/>
</dbReference>
<dbReference type="GO" id="GO:0015658">
    <property type="term" value="F:branched-chain amino acid transmembrane transporter activity"/>
    <property type="evidence" value="ECO:0007669"/>
    <property type="project" value="InterPro"/>
</dbReference>
<evidence type="ECO:0000313" key="12">
    <source>
        <dbReference type="Proteomes" id="UP000494122"/>
    </source>
</evidence>
<keyword evidence="5" id="KW-0547">Nucleotide-binding</keyword>
<dbReference type="Gene3D" id="3.40.50.300">
    <property type="entry name" value="P-loop containing nucleotide triphosphate hydrolases"/>
    <property type="match status" value="1"/>
</dbReference>
<name>A0A2M9GSG2_9BURK</name>
<dbReference type="AlphaFoldDB" id="A0A2M9GSG2"/>
<dbReference type="InterPro" id="IPR043428">
    <property type="entry name" value="LivM-like"/>
</dbReference>
<dbReference type="CDD" id="cd06581">
    <property type="entry name" value="TM_PBP1_LivM_like"/>
    <property type="match status" value="1"/>
</dbReference>
<feature type="transmembrane region" description="Helical" evidence="10">
    <location>
        <begin position="134"/>
        <end position="156"/>
    </location>
</feature>
<evidence type="ECO:0000256" key="6">
    <source>
        <dbReference type="ARBA" id="ARBA00022840"/>
    </source>
</evidence>
<evidence type="ECO:0000256" key="4">
    <source>
        <dbReference type="ARBA" id="ARBA00022692"/>
    </source>
</evidence>
<evidence type="ECO:0000256" key="9">
    <source>
        <dbReference type="SAM" id="MobiDB-lite"/>
    </source>
</evidence>
<evidence type="ECO:0000256" key="2">
    <source>
        <dbReference type="ARBA" id="ARBA00022448"/>
    </source>
</evidence>
<evidence type="ECO:0000256" key="7">
    <source>
        <dbReference type="ARBA" id="ARBA00022989"/>
    </source>
</evidence>
<dbReference type="PROSITE" id="PS50893">
    <property type="entry name" value="ABC_TRANSPORTER_2"/>
    <property type="match status" value="1"/>
</dbReference>
<sequence>MTDSSLAQPALATRADARRAARGRDLLWLAIACLALTVAGPWLFDTYLLNVLIKALFFAVAAVTVDILWGYTGYLTFGQSAFFGVGAYAAGLAFTHYGFSPGIALAAALVAVGAAMLLALATGWLSFYRGASPFFATVISLVLPIVLTQVALSGGTYTGSSSGLTGYDTFDLSLEAWYVIAAGGLSIVALLAWVAVRSDGGRILAALRDNEGRCSYLGLNTAHWRIALLVVCGAVASLAGFGYGAFSGVVAPELTGFVFGTELIIWVALGGRGTVWGPVLGAVLINVAGSYLSGNMPFLYQLVLGVTFILVILLLPRGLLPLLLAPWRRRRPAPVPELVARAPAGGAALGGASGQGGAAGQAAAPAQAAAESGLVLAGVAKRFGSLKVLEGIDLRARGGELLGLIGPNGAGKTTLMRCIADGAERSEGTVELCGHAVRRDGPEQCVRYGLGRKFQNANIFDTLTVAESLRIATTLRERPSWRRRSPRLALPAYALEVLRMTGLDQQLDRVARDLSHGQQQALELAMVLALEPRVVLLDEPTAGLSKDERARIGQVLSALAHTHGLCCLLVEHDLDFVAEVATRIIVLHQGRIVMDGSFREVAESELVRTIYAGNAPAANKTAQATRQASQQATEQAARQGAQPATPPVSPEGAQP</sequence>
<evidence type="ECO:0000256" key="10">
    <source>
        <dbReference type="SAM" id="Phobius"/>
    </source>
</evidence>
<feature type="transmembrane region" description="Helical" evidence="10">
    <location>
        <begin position="217"/>
        <end position="243"/>
    </location>
</feature>
<comment type="subcellular location">
    <subcellularLocation>
        <location evidence="1">Cell membrane</location>
        <topology evidence="1">Multi-pass membrane protein</topology>
    </subcellularLocation>
</comment>
<gene>
    <name evidence="11" type="primary">btuD_8</name>
    <name evidence="11" type="ORF">LMG3328_01833</name>
</gene>
<organism evidence="11 12">
    <name type="scientific">Achromobacter ruhlandii</name>
    <dbReference type="NCBI Taxonomy" id="72557"/>
    <lineage>
        <taxon>Bacteria</taxon>
        <taxon>Pseudomonadati</taxon>
        <taxon>Pseudomonadota</taxon>
        <taxon>Betaproteobacteria</taxon>
        <taxon>Burkholderiales</taxon>
        <taxon>Alcaligenaceae</taxon>
        <taxon>Achromobacter</taxon>
    </lineage>
</organism>
<evidence type="ECO:0000256" key="5">
    <source>
        <dbReference type="ARBA" id="ARBA00022741"/>
    </source>
</evidence>
<dbReference type="RefSeq" id="WP_100509251.1">
    <property type="nucleotide sequence ID" value="NZ_CADILE010000004.1"/>
</dbReference>
<dbReference type="Pfam" id="PF00005">
    <property type="entry name" value="ABC_tran"/>
    <property type="match status" value="1"/>
</dbReference>
<feature type="region of interest" description="Disordered" evidence="9">
    <location>
        <begin position="621"/>
        <end position="655"/>
    </location>
</feature>
<keyword evidence="2" id="KW-0813">Transport</keyword>
<protein>
    <submittedName>
        <fullName evidence="11">Vitamin B12 import ATP-binding protein BtuD</fullName>
    </submittedName>
</protein>
<dbReference type="Pfam" id="PF02653">
    <property type="entry name" value="BPD_transp_2"/>
    <property type="match status" value="1"/>
</dbReference>
<dbReference type="EMBL" id="CADILE010000004">
    <property type="protein sequence ID" value="CAB3852078.1"/>
    <property type="molecule type" value="Genomic_DNA"/>
</dbReference>
<dbReference type="PROSITE" id="PS00211">
    <property type="entry name" value="ABC_TRANSPORTER_1"/>
    <property type="match status" value="1"/>
</dbReference>
<dbReference type="GO" id="GO:0005886">
    <property type="term" value="C:plasma membrane"/>
    <property type="evidence" value="ECO:0007669"/>
    <property type="project" value="UniProtKB-SubCell"/>
</dbReference>
<evidence type="ECO:0000256" key="3">
    <source>
        <dbReference type="ARBA" id="ARBA00022475"/>
    </source>
</evidence>
<evidence type="ECO:0000256" key="8">
    <source>
        <dbReference type="ARBA" id="ARBA00023136"/>
    </source>
</evidence>
<feature type="transmembrane region" description="Helical" evidence="10">
    <location>
        <begin position="26"/>
        <end position="44"/>
    </location>
</feature>
<dbReference type="SUPFAM" id="SSF52540">
    <property type="entry name" value="P-loop containing nucleoside triphosphate hydrolases"/>
    <property type="match status" value="1"/>
</dbReference>
<dbReference type="InterPro" id="IPR003439">
    <property type="entry name" value="ABC_transporter-like_ATP-bd"/>
</dbReference>
<reference evidence="11 12" key="1">
    <citation type="submission" date="2020-04" db="EMBL/GenBank/DDBJ databases">
        <authorList>
            <person name="De Canck E."/>
        </authorList>
    </citation>
    <scope>NUCLEOTIDE SEQUENCE [LARGE SCALE GENOMIC DNA]</scope>
    <source>
        <strain evidence="11 12">LMG 3328</strain>
    </source>
</reference>
<dbReference type="InterPro" id="IPR001851">
    <property type="entry name" value="ABC_transp_permease"/>
</dbReference>
<feature type="transmembrane region" description="Helical" evidence="10">
    <location>
        <begin position="176"/>
        <end position="196"/>
    </location>
</feature>
<feature type="transmembrane region" description="Helical" evidence="10">
    <location>
        <begin position="298"/>
        <end position="320"/>
    </location>
</feature>
<evidence type="ECO:0000256" key="1">
    <source>
        <dbReference type="ARBA" id="ARBA00004651"/>
    </source>
</evidence>
<keyword evidence="7 10" id="KW-1133">Transmembrane helix</keyword>
<evidence type="ECO:0000313" key="11">
    <source>
        <dbReference type="EMBL" id="CAB3852078.1"/>
    </source>
</evidence>
<dbReference type="GO" id="GO:0005524">
    <property type="term" value="F:ATP binding"/>
    <property type="evidence" value="ECO:0007669"/>
    <property type="project" value="UniProtKB-KW"/>
</dbReference>
<dbReference type="InterPro" id="IPR017871">
    <property type="entry name" value="ABC_transporter-like_CS"/>
</dbReference>
<keyword evidence="4 10" id="KW-0812">Transmembrane</keyword>
<dbReference type="GO" id="GO:0016887">
    <property type="term" value="F:ATP hydrolysis activity"/>
    <property type="evidence" value="ECO:0007669"/>
    <property type="project" value="InterPro"/>
</dbReference>
<keyword evidence="8 10" id="KW-0472">Membrane</keyword>
<feature type="transmembrane region" description="Helical" evidence="10">
    <location>
        <begin position="50"/>
        <end position="69"/>
    </location>
</feature>
<dbReference type="PANTHER" id="PTHR45772">
    <property type="entry name" value="CONSERVED COMPONENT OF ABC TRANSPORTER FOR NATURAL AMINO ACIDS-RELATED"/>
    <property type="match status" value="1"/>
</dbReference>
<keyword evidence="3" id="KW-1003">Cell membrane</keyword>
<feature type="transmembrane region" description="Helical" evidence="10">
    <location>
        <begin position="81"/>
        <end position="99"/>
    </location>
</feature>
<keyword evidence="6 11" id="KW-0067">ATP-binding</keyword>
<feature type="transmembrane region" description="Helical" evidence="10">
    <location>
        <begin position="105"/>
        <end position="127"/>
    </location>
</feature>
<dbReference type="InterPro" id="IPR051120">
    <property type="entry name" value="ABC_AA/LPS_Transport"/>
</dbReference>
<dbReference type="InterPro" id="IPR003593">
    <property type="entry name" value="AAA+_ATPase"/>
</dbReference>
<proteinExistence type="predicted"/>